<protein>
    <submittedName>
        <fullName evidence="2">Helix-turn-helix domain-containing protein</fullName>
    </submittedName>
</protein>
<dbReference type="PANTHER" id="PTHR35010">
    <property type="entry name" value="BLL4672 PROTEIN-RELATED"/>
    <property type="match status" value="1"/>
</dbReference>
<dbReference type="GO" id="GO:0003677">
    <property type="term" value="F:DNA binding"/>
    <property type="evidence" value="ECO:0007669"/>
    <property type="project" value="InterPro"/>
</dbReference>
<dbReference type="CDD" id="cd00093">
    <property type="entry name" value="HTH_XRE"/>
    <property type="match status" value="1"/>
</dbReference>
<evidence type="ECO:0000313" key="3">
    <source>
        <dbReference type="Proteomes" id="UP000325243"/>
    </source>
</evidence>
<dbReference type="Proteomes" id="UP000325243">
    <property type="component" value="Unassembled WGS sequence"/>
</dbReference>
<gene>
    <name evidence="2" type="ORF">FYC51_11385</name>
</gene>
<reference evidence="2 3" key="1">
    <citation type="submission" date="2019-08" db="EMBL/GenBank/DDBJ databases">
        <authorList>
            <person name="Hu J."/>
        </authorList>
    </citation>
    <scope>NUCLEOTIDE SEQUENCE [LARGE SCALE GENOMIC DNA]</scope>
    <source>
        <strain evidence="2 3">NEAU-184</strain>
    </source>
</reference>
<evidence type="ECO:0000313" key="2">
    <source>
        <dbReference type="EMBL" id="TYL54174.1"/>
    </source>
</evidence>
<dbReference type="PANTHER" id="PTHR35010:SF2">
    <property type="entry name" value="BLL4672 PROTEIN"/>
    <property type="match status" value="1"/>
</dbReference>
<proteinExistence type="predicted"/>
<dbReference type="RefSeq" id="WP_148733637.1">
    <property type="nucleotide sequence ID" value="NZ_VSSB01000001.1"/>
</dbReference>
<dbReference type="Pfam" id="PF13560">
    <property type="entry name" value="HTH_31"/>
    <property type="match status" value="1"/>
</dbReference>
<sequence length="302" mass="33040">MDHHSEVREFLMSRRARIEPEQVGLAPGGDRRVPGLRRGEAAALAGVSVEYYARLERGGLAGASDAVLDGLAKALLMDDAEREHLFRLARRTDGVGAGRRSTRAAPLAWRPSESIQWVLDSMESAAALIGNGRTDLLAWNALGGALMDEMITTATTSPPNFARFIFLEPVARRFYPDWDIAARTNVAQLRTEAGRDPNDKQLHDLVGELSTRSDHFRQLWGRHDVWQHETGVKRVHHHVVGDLTLHYDGLDLVGQAAVQLTVLSAQPGSQEHDALRLLGAWASSNADAAEAVQKPGSRSTAD</sequence>
<dbReference type="EMBL" id="VSSB01000001">
    <property type="protein sequence ID" value="TYL54174.1"/>
    <property type="molecule type" value="Genomic_DNA"/>
</dbReference>
<dbReference type="InterPro" id="IPR041413">
    <property type="entry name" value="MLTR_LBD"/>
</dbReference>
<dbReference type="Gene3D" id="3.30.450.180">
    <property type="match status" value="1"/>
</dbReference>
<evidence type="ECO:0000259" key="1">
    <source>
        <dbReference type="SMART" id="SM00530"/>
    </source>
</evidence>
<dbReference type="Pfam" id="PF17765">
    <property type="entry name" value="MLTR_LBD"/>
    <property type="match status" value="1"/>
</dbReference>
<keyword evidence="3" id="KW-1185">Reference proteome</keyword>
<dbReference type="InterPro" id="IPR001387">
    <property type="entry name" value="Cro/C1-type_HTH"/>
</dbReference>
<organism evidence="2 3">
    <name type="scientific">Agromyces mariniharenae</name>
    <dbReference type="NCBI Taxonomy" id="2604423"/>
    <lineage>
        <taxon>Bacteria</taxon>
        <taxon>Bacillati</taxon>
        <taxon>Actinomycetota</taxon>
        <taxon>Actinomycetes</taxon>
        <taxon>Micrococcales</taxon>
        <taxon>Microbacteriaceae</taxon>
        <taxon>Agromyces</taxon>
    </lineage>
</organism>
<dbReference type="InterPro" id="IPR010982">
    <property type="entry name" value="Lambda_DNA-bd_dom_sf"/>
</dbReference>
<accession>A0A5S4V5K3</accession>
<dbReference type="SMART" id="SM00530">
    <property type="entry name" value="HTH_XRE"/>
    <property type="match status" value="1"/>
</dbReference>
<dbReference type="AlphaFoldDB" id="A0A5S4V5K3"/>
<feature type="domain" description="HTH cro/C1-type" evidence="1">
    <location>
        <begin position="6"/>
        <end position="82"/>
    </location>
</feature>
<comment type="caution">
    <text evidence="2">The sequence shown here is derived from an EMBL/GenBank/DDBJ whole genome shotgun (WGS) entry which is preliminary data.</text>
</comment>
<dbReference type="Gene3D" id="1.10.260.40">
    <property type="entry name" value="lambda repressor-like DNA-binding domains"/>
    <property type="match status" value="1"/>
</dbReference>
<name>A0A5S4V5K3_9MICO</name>